<evidence type="ECO:0000313" key="3">
    <source>
        <dbReference type="EMBL" id="QJB03940.1"/>
    </source>
</evidence>
<evidence type="ECO:0000256" key="1">
    <source>
        <dbReference type="SAM" id="MobiDB-lite"/>
    </source>
</evidence>
<dbReference type="EMBL" id="MT143655">
    <property type="protein sequence ID" value="QJA99523.1"/>
    <property type="molecule type" value="Genomic_DNA"/>
</dbReference>
<evidence type="ECO:0000313" key="2">
    <source>
        <dbReference type="EMBL" id="QJA99523.1"/>
    </source>
</evidence>
<dbReference type="AlphaFoldDB" id="A0A6M3LXN3"/>
<feature type="compositionally biased region" description="Basic residues" evidence="1">
    <location>
        <begin position="26"/>
        <end position="35"/>
    </location>
</feature>
<dbReference type="EMBL" id="MT143866">
    <property type="protein sequence ID" value="QJB03940.1"/>
    <property type="molecule type" value="Genomic_DNA"/>
</dbReference>
<sequence>MAKKTTWICYVSESNAEREAKELRSIRKKQRRKTKIGIDQRGPGEALNKFRTAKGSRYVKTDKRYCVVEK</sequence>
<proteinExistence type="predicted"/>
<organism evidence="2">
    <name type="scientific">viral metagenome</name>
    <dbReference type="NCBI Taxonomy" id="1070528"/>
    <lineage>
        <taxon>unclassified sequences</taxon>
        <taxon>metagenomes</taxon>
        <taxon>organismal metagenomes</taxon>
    </lineage>
</organism>
<name>A0A6M3LXN3_9ZZZZ</name>
<gene>
    <name evidence="2" type="ORF">MM171A00973_0008</name>
    <name evidence="3" type="ORF">MM171B00522_0020</name>
</gene>
<feature type="region of interest" description="Disordered" evidence="1">
    <location>
        <begin position="24"/>
        <end position="43"/>
    </location>
</feature>
<accession>A0A6M3LXN3</accession>
<protein>
    <submittedName>
        <fullName evidence="2">Uncharacterized protein</fullName>
    </submittedName>
</protein>
<reference evidence="2" key="1">
    <citation type="submission" date="2020-03" db="EMBL/GenBank/DDBJ databases">
        <title>The deep terrestrial virosphere.</title>
        <authorList>
            <person name="Holmfeldt K."/>
            <person name="Nilsson E."/>
            <person name="Simone D."/>
            <person name="Lopez-Fernandez M."/>
            <person name="Wu X."/>
            <person name="de Brujin I."/>
            <person name="Lundin D."/>
            <person name="Andersson A."/>
            <person name="Bertilsson S."/>
            <person name="Dopson M."/>
        </authorList>
    </citation>
    <scope>NUCLEOTIDE SEQUENCE</scope>
    <source>
        <strain evidence="2">MM171A00973</strain>
        <strain evidence="3">MM171B00522</strain>
    </source>
</reference>